<evidence type="ECO:0000259" key="2">
    <source>
        <dbReference type="Pfam" id="PF02775"/>
    </source>
</evidence>
<dbReference type="STRING" id="913774.A0A0C3GXX2"/>
<dbReference type="GO" id="GO:0005948">
    <property type="term" value="C:acetolactate synthase complex"/>
    <property type="evidence" value="ECO:0007669"/>
    <property type="project" value="TreeGrafter"/>
</dbReference>
<reference evidence="3 4" key="1">
    <citation type="submission" date="2014-04" db="EMBL/GenBank/DDBJ databases">
        <authorList>
            <consortium name="DOE Joint Genome Institute"/>
            <person name="Kuo A."/>
            <person name="Martino E."/>
            <person name="Perotto S."/>
            <person name="Kohler A."/>
            <person name="Nagy L.G."/>
            <person name="Floudas D."/>
            <person name="Copeland A."/>
            <person name="Barry K.W."/>
            <person name="Cichocki N."/>
            <person name="Veneault-Fourrey C."/>
            <person name="LaButti K."/>
            <person name="Lindquist E.A."/>
            <person name="Lipzen A."/>
            <person name="Lundell T."/>
            <person name="Morin E."/>
            <person name="Murat C."/>
            <person name="Sun H."/>
            <person name="Tunlid A."/>
            <person name="Henrissat B."/>
            <person name="Grigoriev I.V."/>
            <person name="Hibbett D.S."/>
            <person name="Martin F."/>
            <person name="Nordberg H.P."/>
            <person name="Cantor M.N."/>
            <person name="Hua S.X."/>
        </authorList>
    </citation>
    <scope>NUCLEOTIDE SEQUENCE [LARGE SCALE GENOMIC DNA]</scope>
    <source>
        <strain evidence="3 4">Zn</strain>
    </source>
</reference>
<dbReference type="HOGENOM" id="CLU_1030945_0_0_1"/>
<comment type="similarity">
    <text evidence="1">Belongs to the TPP enzyme family.</text>
</comment>
<gene>
    <name evidence="3" type="ORF">OIDMADRAFT_59162</name>
</gene>
<dbReference type="SUPFAM" id="SSF52518">
    <property type="entry name" value="Thiamin diphosphate-binding fold (THDP-binding)"/>
    <property type="match status" value="1"/>
</dbReference>
<name>A0A0C3GXX2_OIDMZ</name>
<keyword evidence="4" id="KW-1185">Reference proteome</keyword>
<dbReference type="InterPro" id="IPR045229">
    <property type="entry name" value="TPP_enz"/>
</dbReference>
<evidence type="ECO:0000256" key="1">
    <source>
        <dbReference type="ARBA" id="ARBA00007812"/>
    </source>
</evidence>
<dbReference type="InterPro" id="IPR011766">
    <property type="entry name" value="TPP_enzyme_TPP-bd"/>
</dbReference>
<dbReference type="GO" id="GO:0009099">
    <property type="term" value="P:L-valine biosynthetic process"/>
    <property type="evidence" value="ECO:0007669"/>
    <property type="project" value="TreeGrafter"/>
</dbReference>
<sequence length="270" mass="28799">MPVSFIPANGRWRADGYTALSQLNAQLKSNNLLIQDLQHPKYKERWDDLGKKHEGRVSAISKLPNLNFEAQLTALSIGALLGRHLPSDTVYIVEAATCAQSISDQLRSEIPGSWINAGGTGIGWSNGVALGAKLGLDAIRNSAGKNPKYVCHIMGDGSYMCGSPASAAWVAAKYKVSILTVVLNNGDWNAPRNSTLLAHPDGPAAEVSNEDMNISFFPSPRHSGITLAASGGPGRTLGEGLLARTVAGVRDFEDTLKEAIRAVEAREDRP</sequence>
<dbReference type="Gene3D" id="3.40.50.970">
    <property type="match status" value="1"/>
</dbReference>
<dbReference type="Pfam" id="PF02775">
    <property type="entry name" value="TPP_enzyme_C"/>
    <property type="match status" value="1"/>
</dbReference>
<evidence type="ECO:0000313" key="3">
    <source>
        <dbReference type="EMBL" id="KIM96084.1"/>
    </source>
</evidence>
<dbReference type="Proteomes" id="UP000054321">
    <property type="component" value="Unassembled WGS sequence"/>
</dbReference>
<protein>
    <recommendedName>
        <fullName evidence="2">Thiamine pyrophosphate enzyme TPP-binding domain-containing protein</fullName>
    </recommendedName>
</protein>
<dbReference type="PANTHER" id="PTHR18968">
    <property type="entry name" value="THIAMINE PYROPHOSPHATE ENZYMES"/>
    <property type="match status" value="1"/>
</dbReference>
<dbReference type="InParanoid" id="A0A0C3GXX2"/>
<evidence type="ECO:0000313" key="4">
    <source>
        <dbReference type="Proteomes" id="UP000054321"/>
    </source>
</evidence>
<dbReference type="GO" id="GO:0009097">
    <property type="term" value="P:isoleucine biosynthetic process"/>
    <property type="evidence" value="ECO:0007669"/>
    <property type="project" value="TreeGrafter"/>
</dbReference>
<organism evidence="3 4">
    <name type="scientific">Oidiodendron maius (strain Zn)</name>
    <dbReference type="NCBI Taxonomy" id="913774"/>
    <lineage>
        <taxon>Eukaryota</taxon>
        <taxon>Fungi</taxon>
        <taxon>Dikarya</taxon>
        <taxon>Ascomycota</taxon>
        <taxon>Pezizomycotina</taxon>
        <taxon>Leotiomycetes</taxon>
        <taxon>Leotiomycetes incertae sedis</taxon>
        <taxon>Myxotrichaceae</taxon>
        <taxon>Oidiodendron</taxon>
    </lineage>
</organism>
<dbReference type="InterPro" id="IPR029061">
    <property type="entry name" value="THDP-binding"/>
</dbReference>
<dbReference type="CDD" id="cd02002">
    <property type="entry name" value="TPP_BFDC"/>
    <property type="match status" value="1"/>
</dbReference>
<dbReference type="PANTHER" id="PTHR18968:SF164">
    <property type="entry name" value="PYRUVATE DECARBOXYLASE"/>
    <property type="match status" value="1"/>
</dbReference>
<dbReference type="EMBL" id="KN832885">
    <property type="protein sequence ID" value="KIM96084.1"/>
    <property type="molecule type" value="Genomic_DNA"/>
</dbReference>
<accession>A0A0C3GXX2</accession>
<dbReference type="GO" id="GO:0003984">
    <property type="term" value="F:acetolactate synthase activity"/>
    <property type="evidence" value="ECO:0007669"/>
    <property type="project" value="TreeGrafter"/>
</dbReference>
<dbReference type="GO" id="GO:0005739">
    <property type="term" value="C:mitochondrion"/>
    <property type="evidence" value="ECO:0007669"/>
    <property type="project" value="TreeGrafter"/>
</dbReference>
<feature type="domain" description="Thiamine pyrophosphate enzyme TPP-binding" evidence="2">
    <location>
        <begin position="97"/>
        <end position="226"/>
    </location>
</feature>
<dbReference type="OrthoDB" id="2867507at2759"/>
<reference evidence="4" key="2">
    <citation type="submission" date="2015-01" db="EMBL/GenBank/DDBJ databases">
        <title>Evolutionary Origins and Diversification of the Mycorrhizal Mutualists.</title>
        <authorList>
            <consortium name="DOE Joint Genome Institute"/>
            <consortium name="Mycorrhizal Genomics Consortium"/>
            <person name="Kohler A."/>
            <person name="Kuo A."/>
            <person name="Nagy L.G."/>
            <person name="Floudas D."/>
            <person name="Copeland A."/>
            <person name="Barry K.W."/>
            <person name="Cichocki N."/>
            <person name="Veneault-Fourrey C."/>
            <person name="LaButti K."/>
            <person name="Lindquist E.A."/>
            <person name="Lipzen A."/>
            <person name="Lundell T."/>
            <person name="Morin E."/>
            <person name="Murat C."/>
            <person name="Riley R."/>
            <person name="Ohm R."/>
            <person name="Sun H."/>
            <person name="Tunlid A."/>
            <person name="Henrissat B."/>
            <person name="Grigoriev I.V."/>
            <person name="Hibbett D.S."/>
            <person name="Martin F."/>
        </authorList>
    </citation>
    <scope>NUCLEOTIDE SEQUENCE [LARGE SCALE GENOMIC DNA]</scope>
    <source>
        <strain evidence="4">Zn</strain>
    </source>
</reference>
<dbReference type="AlphaFoldDB" id="A0A0C3GXX2"/>
<proteinExistence type="inferred from homology"/>
<dbReference type="GO" id="GO:0050660">
    <property type="term" value="F:flavin adenine dinucleotide binding"/>
    <property type="evidence" value="ECO:0007669"/>
    <property type="project" value="TreeGrafter"/>
</dbReference>
<dbReference type="GO" id="GO:0030976">
    <property type="term" value="F:thiamine pyrophosphate binding"/>
    <property type="evidence" value="ECO:0007669"/>
    <property type="project" value="InterPro"/>
</dbReference>